<keyword evidence="3" id="KW-1185">Reference proteome</keyword>
<proteinExistence type="predicted"/>
<dbReference type="Proteomes" id="UP000225972">
    <property type="component" value="Unassembled WGS sequence"/>
</dbReference>
<dbReference type="Gene3D" id="3.10.620.30">
    <property type="match status" value="1"/>
</dbReference>
<dbReference type="SMART" id="SM00460">
    <property type="entry name" value="TGc"/>
    <property type="match status" value="1"/>
</dbReference>
<evidence type="ECO:0000313" key="2">
    <source>
        <dbReference type="EMBL" id="SMX26499.1"/>
    </source>
</evidence>
<dbReference type="PANTHER" id="PTHR33490:SF6">
    <property type="entry name" value="SLL1049 PROTEIN"/>
    <property type="match status" value="1"/>
</dbReference>
<organism evidence="2 3">
    <name type="scientific">Pelagimonas phthalicica</name>
    <dbReference type="NCBI Taxonomy" id="1037362"/>
    <lineage>
        <taxon>Bacteria</taxon>
        <taxon>Pseudomonadati</taxon>
        <taxon>Pseudomonadota</taxon>
        <taxon>Alphaproteobacteria</taxon>
        <taxon>Rhodobacterales</taxon>
        <taxon>Roseobacteraceae</taxon>
        <taxon>Pelagimonas</taxon>
    </lineage>
</organism>
<evidence type="ECO:0000259" key="1">
    <source>
        <dbReference type="SMART" id="SM00460"/>
    </source>
</evidence>
<evidence type="ECO:0000313" key="3">
    <source>
        <dbReference type="Proteomes" id="UP000225972"/>
    </source>
</evidence>
<name>A0A238J7D2_9RHOB</name>
<protein>
    <submittedName>
        <fullName evidence="2">Transglutaminase-like superfamily protein</fullName>
    </submittedName>
</protein>
<feature type="domain" description="Transglutaminase-like" evidence="1">
    <location>
        <begin position="165"/>
        <end position="229"/>
    </location>
</feature>
<gene>
    <name evidence="2" type="ORF">TRP8649_00580</name>
</gene>
<accession>A0A238J7D2</accession>
<dbReference type="Pfam" id="PF08379">
    <property type="entry name" value="Bact_transglu_N"/>
    <property type="match status" value="1"/>
</dbReference>
<dbReference type="AlphaFoldDB" id="A0A238J7D2"/>
<dbReference type="InterPro" id="IPR038765">
    <property type="entry name" value="Papain-like_cys_pep_sf"/>
</dbReference>
<dbReference type="Pfam" id="PF01841">
    <property type="entry name" value="Transglut_core"/>
    <property type="match status" value="1"/>
</dbReference>
<reference evidence="3" key="1">
    <citation type="submission" date="2017-05" db="EMBL/GenBank/DDBJ databases">
        <authorList>
            <person name="Rodrigo-Torres L."/>
            <person name="Arahal R. D."/>
            <person name="Lucena T."/>
        </authorList>
    </citation>
    <scope>NUCLEOTIDE SEQUENCE [LARGE SCALE GENOMIC DNA]</scope>
    <source>
        <strain evidence="3">CECT 8649</strain>
    </source>
</reference>
<dbReference type="RefSeq" id="WP_099242371.1">
    <property type="nucleotide sequence ID" value="NZ_FXXP01000001.1"/>
</dbReference>
<dbReference type="EMBL" id="FXXP01000001">
    <property type="protein sequence ID" value="SMX26499.1"/>
    <property type="molecule type" value="Genomic_DNA"/>
</dbReference>
<dbReference type="OrthoDB" id="9804023at2"/>
<dbReference type="InterPro" id="IPR013589">
    <property type="entry name" value="Bac_transglu_N"/>
</dbReference>
<sequence>MAETRRLTVRHVTTYSYDVPVHYALQQLRLTPKDGKGQTVLEWTTSVTGGARQVEFDDQFQNRTQLVKVDNAATSVEILNEGVVEVDDLAGVTGPHRGYAPLWLFQQPTEQTKPGATIRPLVSEMQKLRKDMDDVALMHAVSSEVSKAVAYQIGVTDSTTSAEQSMASGQGVCQDHAHIMIAVARALGFPARYVSGYLLMDDRVDQDATHAWCEVHVSGLGWVGFDVSNGISPDSRYITLATGRDYRDAAPILGIRQGAGQEALEVALQVQQ</sequence>
<dbReference type="PANTHER" id="PTHR33490">
    <property type="entry name" value="BLR5614 PROTEIN-RELATED"/>
    <property type="match status" value="1"/>
</dbReference>
<dbReference type="SUPFAM" id="SSF54001">
    <property type="entry name" value="Cysteine proteinases"/>
    <property type="match status" value="1"/>
</dbReference>
<dbReference type="InterPro" id="IPR002931">
    <property type="entry name" value="Transglutaminase-like"/>
</dbReference>